<gene>
    <name evidence="1" type="ORF">F5148DRAFT_1172185</name>
</gene>
<sequence length="446" mass="49705">MPKRPPLHLDIAADDAYAKYGNISIPGRRKKKSRHAVERDVETILDPKTSRRIFDLARDQQDELDPPVAEEDAEEDVIENDFTRPRTRDLELVDEDEDEDEDEQEAFQGFIDDEEREFEIDEGDIQAIDALHSSNAGDRRTLADLIFSKLESGVGQNAVIRSSNRSRRDDEAPDPAEGLDPKVVEVYTKVGQLLRSYRAGPLPKPFKIIPSLPAWARILALTTPEQWSPQATHAATRIFISNMKPPQARVFLEGVVLGLVRAGLEEPSTRKDTRKLSPHLYEALKRALYKPAAFFKGIVFPLLDGGCTLKEAAIVASVLAKVKVPLLHASAALIRLAGMDYSGPTSLFIRVLLDKKHALPYKVLDALVFHFIRLANTHAPGTLPVLWHQSLLVLCQRYAAHLAPEQKDALRDIVRAHPHAQISPEVRRELTAAPARGEAGDAMDVL</sequence>
<evidence type="ECO:0000313" key="1">
    <source>
        <dbReference type="EMBL" id="KAI9511257.1"/>
    </source>
</evidence>
<comment type="caution">
    <text evidence="1">The sequence shown here is derived from an EMBL/GenBank/DDBJ whole genome shotgun (WGS) entry which is preliminary data.</text>
</comment>
<accession>A0ACC0UJH0</accession>
<dbReference type="Proteomes" id="UP001207468">
    <property type="component" value="Unassembled WGS sequence"/>
</dbReference>
<organism evidence="1 2">
    <name type="scientific">Russula earlei</name>
    <dbReference type="NCBI Taxonomy" id="71964"/>
    <lineage>
        <taxon>Eukaryota</taxon>
        <taxon>Fungi</taxon>
        <taxon>Dikarya</taxon>
        <taxon>Basidiomycota</taxon>
        <taxon>Agaricomycotina</taxon>
        <taxon>Agaricomycetes</taxon>
        <taxon>Russulales</taxon>
        <taxon>Russulaceae</taxon>
        <taxon>Russula</taxon>
    </lineage>
</organism>
<keyword evidence="2" id="KW-1185">Reference proteome</keyword>
<proteinExistence type="predicted"/>
<evidence type="ECO:0000313" key="2">
    <source>
        <dbReference type="Proteomes" id="UP001207468"/>
    </source>
</evidence>
<name>A0ACC0UJH0_9AGAM</name>
<protein>
    <submittedName>
        <fullName evidence="1">Bystin-domain-containing protein</fullName>
    </submittedName>
</protein>
<reference evidence="1" key="1">
    <citation type="submission" date="2021-03" db="EMBL/GenBank/DDBJ databases">
        <title>Evolutionary priming and transition to the ectomycorrhizal habit in an iconic lineage of mushroom-forming fungi: is preadaptation a requirement?</title>
        <authorList>
            <consortium name="DOE Joint Genome Institute"/>
            <person name="Looney B.P."/>
            <person name="Miyauchi S."/>
            <person name="Morin E."/>
            <person name="Drula E."/>
            <person name="Courty P.E."/>
            <person name="Chicoki N."/>
            <person name="Fauchery L."/>
            <person name="Kohler A."/>
            <person name="Kuo A."/>
            <person name="LaButti K."/>
            <person name="Pangilinan J."/>
            <person name="Lipzen A."/>
            <person name="Riley R."/>
            <person name="Andreopoulos W."/>
            <person name="He G."/>
            <person name="Johnson J."/>
            <person name="Barry K.W."/>
            <person name="Grigoriev I.V."/>
            <person name="Nagy L."/>
            <person name="Hibbett D."/>
            <person name="Henrissat B."/>
            <person name="Matheny P.B."/>
            <person name="Labbe J."/>
            <person name="Martin A.F."/>
        </authorList>
    </citation>
    <scope>NUCLEOTIDE SEQUENCE</scope>
    <source>
        <strain evidence="1">BPL698</strain>
    </source>
</reference>
<dbReference type="EMBL" id="JAGFNK010000024">
    <property type="protein sequence ID" value="KAI9511257.1"/>
    <property type="molecule type" value="Genomic_DNA"/>
</dbReference>